<dbReference type="InterPro" id="IPR036322">
    <property type="entry name" value="WD40_repeat_dom_sf"/>
</dbReference>
<reference evidence="2" key="1">
    <citation type="submission" date="2016-03" db="EMBL/GenBank/DDBJ databases">
        <authorList>
            <person name="Devillers H."/>
        </authorList>
    </citation>
    <scope>NUCLEOTIDE SEQUENCE [LARGE SCALE GENOMIC DNA]</scope>
</reference>
<dbReference type="PROSITE" id="PS50896">
    <property type="entry name" value="LISH"/>
    <property type="match status" value="1"/>
</dbReference>
<dbReference type="SUPFAM" id="SSF50978">
    <property type="entry name" value="WD40 repeat-like"/>
    <property type="match status" value="1"/>
</dbReference>
<dbReference type="STRING" id="1230905.A0A1G4KEN7"/>
<organism evidence="1 2">
    <name type="scientific">Lachancea mirantina</name>
    <dbReference type="NCBI Taxonomy" id="1230905"/>
    <lineage>
        <taxon>Eukaryota</taxon>
        <taxon>Fungi</taxon>
        <taxon>Dikarya</taxon>
        <taxon>Ascomycota</taxon>
        <taxon>Saccharomycotina</taxon>
        <taxon>Saccharomycetes</taxon>
        <taxon>Saccharomycetales</taxon>
        <taxon>Saccharomycetaceae</taxon>
        <taxon>Lachancea</taxon>
    </lineage>
</organism>
<accession>A0A1G4KEN7</accession>
<gene>
    <name evidence="1" type="ORF">LAMI_0H04720G</name>
</gene>
<keyword evidence="2" id="KW-1185">Reference proteome</keyword>
<protein>
    <submittedName>
        <fullName evidence="1">LAMI_0H04720g1_1</fullName>
    </submittedName>
</protein>
<sequence length="443" mass="49380">MALQVNSDLTRVLVAQYLAKKGLNETLQAFLTETGLPRSVLETDNECEKLEDIVLERIVFNEAQVSEKLKGLAINNKMEPLADGFQFRAWDRKQKFKSIRVDKAPQSLVLDIRIVLNGCVLVSAVERRIYLYTSDGKLRRKSEPLAAVAKICGVLPLHRSQVLFYACTVDGFLQIFDSELGLVSRHKIHNRIVTHIEFLKQTDTQLTCLSCGTDNLVKTHLLNVEGKILETKSSVTLLTNCSSFQVALTKTNVPFLFITRVDFTQVSVLRCKPDLRLVEVARIALNTAQFSAHSFEVRSAIVLNALPEKRDSENPHVPILSDNSFFAAASSHTPYMRLIVARVPPELCNYQINVGPKPFYDMVIRNYATGIGQNSFSQPILKALPDGSGLLVGGDDGIWAADLSSGDTWLQFPLTGRVKGLDINLEKIACSLSNKDLCLWNFK</sequence>
<proteinExistence type="predicted"/>
<dbReference type="Proteomes" id="UP000191024">
    <property type="component" value="Chromosome H"/>
</dbReference>
<dbReference type="InterPro" id="IPR006594">
    <property type="entry name" value="LisH"/>
</dbReference>
<dbReference type="EMBL" id="LT598468">
    <property type="protein sequence ID" value="SCV03005.1"/>
    <property type="molecule type" value="Genomic_DNA"/>
</dbReference>
<dbReference type="OrthoDB" id="1932312at2759"/>
<name>A0A1G4KEN7_9SACH</name>
<evidence type="ECO:0000313" key="2">
    <source>
        <dbReference type="Proteomes" id="UP000191024"/>
    </source>
</evidence>
<evidence type="ECO:0000313" key="1">
    <source>
        <dbReference type="EMBL" id="SCV03005.1"/>
    </source>
</evidence>
<dbReference type="AlphaFoldDB" id="A0A1G4KEN7"/>